<sequence length="299" mass="31420">MNQNSDQNSTSPSTPGQDLPVGASDPSSTTSDPTLTTQDPHINPAIQTPQQPPQNTAQIPTDQQNLQSLQNVNNSPTTINPATLTSTPTPDPTSQSSNPTQTPPSAQLFGQADGQTVGQTVGQVTGQVPGQTDQTPTTLGSGVVSPSAVPNSFVERSAPQVKIPLSDQQNPTTTYSVDPSIPVPTTTTTITDPTTATINAPTPSTPPGTTPSTPPDTTSSTPPGTTPSTPPTPTDKRSASVMDPISDDILTDKLYPEDLDVKWNSWKCLKCEYVYEGQKPLTKCPRCGNDDPDNFDDPY</sequence>
<comment type="caution">
    <text evidence="3">The sequence shown here is derived from an EMBL/GenBank/DDBJ whole genome shotgun (WGS) entry which is preliminary data.</text>
</comment>
<name>A0A955I1Q6_9BACT</name>
<feature type="region of interest" description="Disordered" evidence="1">
    <location>
        <begin position="1"/>
        <end position="240"/>
    </location>
</feature>
<reference evidence="3" key="1">
    <citation type="submission" date="2020-04" db="EMBL/GenBank/DDBJ databases">
        <authorList>
            <person name="Zhang T."/>
        </authorList>
    </citation>
    <scope>NUCLEOTIDE SEQUENCE</scope>
    <source>
        <strain evidence="3">HKST-UBA17</strain>
    </source>
</reference>
<evidence type="ECO:0000313" key="4">
    <source>
        <dbReference type="Proteomes" id="UP000741282"/>
    </source>
</evidence>
<dbReference type="SUPFAM" id="SSF57802">
    <property type="entry name" value="Rubredoxin-like"/>
    <property type="match status" value="1"/>
</dbReference>
<feature type="region of interest" description="Disordered" evidence="1">
    <location>
        <begin position="280"/>
        <end position="299"/>
    </location>
</feature>
<feature type="compositionally biased region" description="Acidic residues" evidence="1">
    <location>
        <begin position="290"/>
        <end position="299"/>
    </location>
</feature>
<feature type="compositionally biased region" description="Polar residues" evidence="1">
    <location>
        <begin position="166"/>
        <end position="176"/>
    </location>
</feature>
<feature type="compositionally biased region" description="Pro residues" evidence="1">
    <location>
        <begin position="224"/>
        <end position="233"/>
    </location>
</feature>
<dbReference type="InterPro" id="IPR048574">
    <property type="entry name" value="RUBY_RBDX"/>
</dbReference>
<dbReference type="Pfam" id="PF21349">
    <property type="entry name" value="RUBY_RBDX"/>
    <property type="match status" value="1"/>
</dbReference>
<feature type="compositionally biased region" description="Low complexity" evidence="1">
    <location>
        <begin position="24"/>
        <end position="138"/>
    </location>
</feature>
<dbReference type="Proteomes" id="UP000741282">
    <property type="component" value="Unassembled WGS sequence"/>
</dbReference>
<gene>
    <name evidence="3" type="ORF">KC685_02485</name>
</gene>
<feature type="compositionally biased region" description="Polar residues" evidence="1">
    <location>
        <begin position="1"/>
        <end position="16"/>
    </location>
</feature>
<reference evidence="3" key="2">
    <citation type="journal article" date="2021" name="Microbiome">
        <title>Successional dynamics and alternative stable states in a saline activated sludge microbial community over 9 years.</title>
        <authorList>
            <person name="Wang Y."/>
            <person name="Ye J."/>
            <person name="Ju F."/>
            <person name="Liu L."/>
            <person name="Boyd J.A."/>
            <person name="Deng Y."/>
            <person name="Parks D.H."/>
            <person name="Jiang X."/>
            <person name="Yin X."/>
            <person name="Woodcroft B.J."/>
            <person name="Tyson G.W."/>
            <person name="Hugenholtz P."/>
            <person name="Polz M.F."/>
            <person name="Zhang T."/>
        </authorList>
    </citation>
    <scope>NUCLEOTIDE SEQUENCE</scope>
    <source>
        <strain evidence="3">HKST-UBA17</strain>
    </source>
</reference>
<accession>A0A955I1Q6</accession>
<feature type="compositionally biased region" description="Low complexity" evidence="1">
    <location>
        <begin position="177"/>
        <end position="202"/>
    </location>
</feature>
<evidence type="ECO:0000259" key="2">
    <source>
        <dbReference type="Pfam" id="PF21349"/>
    </source>
</evidence>
<protein>
    <recommendedName>
        <fullName evidence="2">Rubrerythrin rubredoxin-like domain-containing protein</fullName>
    </recommendedName>
</protein>
<evidence type="ECO:0000256" key="1">
    <source>
        <dbReference type="SAM" id="MobiDB-lite"/>
    </source>
</evidence>
<feature type="compositionally biased region" description="Pro residues" evidence="1">
    <location>
        <begin position="203"/>
        <end position="214"/>
    </location>
</feature>
<feature type="domain" description="Rubrerythrin rubredoxin-like" evidence="2">
    <location>
        <begin position="266"/>
        <end position="289"/>
    </location>
</feature>
<proteinExistence type="predicted"/>
<evidence type="ECO:0000313" key="3">
    <source>
        <dbReference type="EMBL" id="MCA9376762.1"/>
    </source>
</evidence>
<dbReference type="EMBL" id="JAGQLN010000007">
    <property type="protein sequence ID" value="MCA9376762.1"/>
    <property type="molecule type" value="Genomic_DNA"/>
</dbReference>
<organism evidence="3 4">
    <name type="scientific">Candidatus Dojkabacteria bacterium</name>
    <dbReference type="NCBI Taxonomy" id="2099670"/>
    <lineage>
        <taxon>Bacteria</taxon>
        <taxon>Candidatus Dojkabacteria</taxon>
    </lineage>
</organism>
<dbReference type="Gene3D" id="2.20.28.10">
    <property type="match status" value="1"/>
</dbReference>
<dbReference type="AlphaFoldDB" id="A0A955I1Q6"/>